<dbReference type="InterPro" id="IPR041670">
    <property type="entry name" value="Znf-CCHC_6"/>
</dbReference>
<evidence type="ECO:0000313" key="5">
    <source>
        <dbReference type="RefSeq" id="XP_030873189.1"/>
    </source>
</evidence>
<evidence type="ECO:0000259" key="3">
    <source>
        <dbReference type="Pfam" id="PF15288"/>
    </source>
</evidence>
<name>A0A7F8PWS4_LEPWE</name>
<dbReference type="AlphaFoldDB" id="A0A7F8PWS4"/>
<gene>
    <name evidence="5" type="primary">LOC115936673</name>
</gene>
<evidence type="ECO:0000256" key="2">
    <source>
        <dbReference type="SAM" id="MobiDB-lite"/>
    </source>
</evidence>
<comment type="similarity">
    <text evidence="1">Belongs to the FAM90 family.</text>
</comment>
<dbReference type="Proteomes" id="UP000245341">
    <property type="component" value="Unplaced"/>
</dbReference>
<accession>A0A7F8PWS4</accession>
<dbReference type="PANTHER" id="PTHR16035">
    <property type="entry name" value="PROTEIN FAM90A1"/>
    <property type="match status" value="1"/>
</dbReference>
<feature type="region of interest" description="Disordered" evidence="2">
    <location>
        <begin position="171"/>
        <end position="280"/>
    </location>
</feature>
<dbReference type="RefSeq" id="XP_030873189.1">
    <property type="nucleotide sequence ID" value="XM_031017329.1"/>
</dbReference>
<protein>
    <submittedName>
        <fullName evidence="5">Protein FAM90A27P-like isoform X2</fullName>
    </submittedName>
</protein>
<dbReference type="PANTHER" id="PTHR16035:SF16">
    <property type="entry name" value="PROTEIN FAM90A1-RELATED"/>
    <property type="match status" value="1"/>
</dbReference>
<feature type="region of interest" description="Disordered" evidence="2">
    <location>
        <begin position="322"/>
        <end position="389"/>
    </location>
</feature>
<sequence>MDPTRLSMEQGKEFLKQLGIPQRDLDLMTEKWVVVAALEVMLRFPLMPGEDPSARCVSSRTRQPSGARPPTAVRRHEDQEERESNNPSLREKDQKPEGLAGDCIYQRPPRPPIAQNMKKLQRGPVGQRNPSPEEVYTRVKCKNCGAFRHLASSRRCPVKCWAWCLAPQPLGSSKNENLEPKRPQDLQIPGSFHRTDSRREPRQRCRITGPGEQKREARPLRPPVRRPQKQQSSGKEPTDVGAHLRRPTRPLPVQTNTKPSVLGPVPTGQPPVMTPDMRSTLPLSKAPEVHACEPAQRCGVDLPCQALKSSCQDPPLIAKLTASRPDVVSPDVPQPARKTLAQTEAKHPPVASRPHPQPIVGRCGQNAKLGIQAPDTPSDREDTSPDAQL</sequence>
<feature type="domain" description="Zinc knuckle" evidence="3">
    <location>
        <begin position="138"/>
        <end position="175"/>
    </location>
</feature>
<feature type="compositionally biased region" description="Basic and acidic residues" evidence="2">
    <location>
        <begin position="74"/>
        <end position="96"/>
    </location>
</feature>
<dbReference type="GeneID" id="115936673"/>
<evidence type="ECO:0000256" key="1">
    <source>
        <dbReference type="ARBA" id="ARBA00007943"/>
    </source>
</evidence>
<feature type="compositionally biased region" description="Basic and acidic residues" evidence="2">
    <location>
        <begin position="193"/>
        <end position="203"/>
    </location>
</feature>
<dbReference type="Pfam" id="PF15288">
    <property type="entry name" value="zf-CCHC_6"/>
    <property type="match status" value="1"/>
</dbReference>
<organism evidence="4 5">
    <name type="scientific">Leptonychotes weddellii</name>
    <name type="common">Weddell seal</name>
    <name type="synonym">Otaria weddellii</name>
    <dbReference type="NCBI Taxonomy" id="9713"/>
    <lineage>
        <taxon>Eukaryota</taxon>
        <taxon>Metazoa</taxon>
        <taxon>Chordata</taxon>
        <taxon>Craniata</taxon>
        <taxon>Vertebrata</taxon>
        <taxon>Euteleostomi</taxon>
        <taxon>Mammalia</taxon>
        <taxon>Eutheria</taxon>
        <taxon>Laurasiatheria</taxon>
        <taxon>Carnivora</taxon>
        <taxon>Caniformia</taxon>
        <taxon>Pinnipedia</taxon>
        <taxon>Phocidae</taxon>
        <taxon>Monachinae</taxon>
        <taxon>Lobodontini</taxon>
        <taxon>Leptonychotes</taxon>
    </lineage>
</organism>
<evidence type="ECO:0000313" key="4">
    <source>
        <dbReference type="Proteomes" id="UP000245341"/>
    </source>
</evidence>
<reference evidence="5" key="1">
    <citation type="submission" date="2025-08" db="UniProtKB">
        <authorList>
            <consortium name="RefSeq"/>
        </authorList>
    </citation>
    <scope>IDENTIFICATION</scope>
    <source>
        <tissue evidence="5">Liver</tissue>
    </source>
</reference>
<dbReference type="InterPro" id="IPR039213">
    <property type="entry name" value="FAM90"/>
</dbReference>
<keyword evidence="4" id="KW-1185">Reference proteome</keyword>
<feature type="region of interest" description="Disordered" evidence="2">
    <location>
        <begin position="49"/>
        <end position="133"/>
    </location>
</feature>
<proteinExistence type="inferred from homology"/>